<dbReference type="Proteomes" id="UP001298681">
    <property type="component" value="Unassembled WGS sequence"/>
</dbReference>
<protein>
    <submittedName>
        <fullName evidence="1">Uncharacterized protein</fullName>
    </submittedName>
</protein>
<accession>A0ABS9MIU0</accession>
<proteinExistence type="predicted"/>
<evidence type="ECO:0000313" key="1">
    <source>
        <dbReference type="EMBL" id="MCG4610651.1"/>
    </source>
</evidence>
<reference evidence="1 2" key="1">
    <citation type="submission" date="2022-01" db="EMBL/GenBank/DDBJ databases">
        <title>Collection of gut derived symbiotic bacterial strains cultured from healthy donors.</title>
        <authorList>
            <person name="Lin H."/>
            <person name="Kohout C."/>
            <person name="Waligurski E."/>
            <person name="Pamer E.G."/>
        </authorList>
    </citation>
    <scope>NUCLEOTIDE SEQUENCE [LARGE SCALE GENOMIC DNA]</scope>
    <source>
        <strain evidence="1 2">DFI.7.58</strain>
    </source>
</reference>
<sequence>MITPPARQNTAVKDAQRGEADSLIAVGCCATHDEYGGFLNMEKQYNRIENDCPQELKKLGIPDQIDLYMEDGTVYHVRSFFAGDLMMGDVLDALTMEKLERAQ</sequence>
<organism evidence="1 2">
    <name type="scientific">Anaeromassilibacillus senegalensis</name>
    <dbReference type="NCBI Taxonomy" id="1673717"/>
    <lineage>
        <taxon>Bacteria</taxon>
        <taxon>Bacillati</taxon>
        <taxon>Bacillota</taxon>
        <taxon>Clostridia</taxon>
        <taxon>Eubacteriales</taxon>
        <taxon>Acutalibacteraceae</taxon>
        <taxon>Anaeromassilibacillus</taxon>
    </lineage>
</organism>
<name>A0ABS9MIU0_9FIRM</name>
<dbReference type="RefSeq" id="WP_087235330.1">
    <property type="nucleotide sequence ID" value="NZ_JAKNHQ010000007.1"/>
</dbReference>
<gene>
    <name evidence="1" type="ORF">L0P57_06855</name>
</gene>
<comment type="caution">
    <text evidence="1">The sequence shown here is derived from an EMBL/GenBank/DDBJ whole genome shotgun (WGS) entry which is preliminary data.</text>
</comment>
<keyword evidence="2" id="KW-1185">Reference proteome</keyword>
<evidence type="ECO:0000313" key="2">
    <source>
        <dbReference type="Proteomes" id="UP001298681"/>
    </source>
</evidence>
<dbReference type="EMBL" id="JAKNHQ010000007">
    <property type="protein sequence ID" value="MCG4610651.1"/>
    <property type="molecule type" value="Genomic_DNA"/>
</dbReference>